<evidence type="ECO:0000256" key="3">
    <source>
        <dbReference type="ARBA" id="ARBA00023163"/>
    </source>
</evidence>
<sequence>MQLDISSASLPVYEALASDVRLRIIQLLSTNKMNIKELAASLGLSSAIVTKHVNKLEQAGIIKTERVPGKSGIQKISILKVDHIDVEFPQKIYHSFETHTASIPVGHYVDYHVAPTCGLATRESFIGEVDEPKFFMDSKRMDAGILWFTKGFVEYKTPNLLKTDERLEQIDISFEISSEFPFTNNEWPSDITFSLNGTELGTWTSPGDFGDARGKFTPDWWPSNINQYGLLKTLRLTKDNGTYIDGDALSDVSINDFDGKNDIWDFRIQVKDDAKHVGGVTLFGSGFGNHDQDIKFNVYYS</sequence>
<evidence type="ECO:0000259" key="4">
    <source>
        <dbReference type="PROSITE" id="PS50987"/>
    </source>
</evidence>
<dbReference type="PANTHER" id="PTHR43132">
    <property type="entry name" value="ARSENICAL RESISTANCE OPERON REPRESSOR ARSR-RELATED"/>
    <property type="match status" value="1"/>
</dbReference>
<dbReference type="Gene3D" id="1.10.10.10">
    <property type="entry name" value="Winged helix-like DNA-binding domain superfamily/Winged helix DNA-binding domain"/>
    <property type="match status" value="1"/>
</dbReference>
<dbReference type="InterPro" id="IPR036390">
    <property type="entry name" value="WH_DNA-bd_sf"/>
</dbReference>
<dbReference type="RefSeq" id="WP_125597356.1">
    <property type="nucleotide sequence ID" value="NZ_JBHSSM010000024.1"/>
</dbReference>
<evidence type="ECO:0000256" key="2">
    <source>
        <dbReference type="ARBA" id="ARBA00023125"/>
    </source>
</evidence>
<dbReference type="Proteomes" id="UP001596310">
    <property type="component" value="Unassembled WGS sequence"/>
</dbReference>
<dbReference type="EMBL" id="JBHSSM010000024">
    <property type="protein sequence ID" value="MFC6316069.1"/>
    <property type="molecule type" value="Genomic_DNA"/>
</dbReference>
<evidence type="ECO:0000256" key="1">
    <source>
        <dbReference type="ARBA" id="ARBA00023015"/>
    </source>
</evidence>
<evidence type="ECO:0000313" key="5">
    <source>
        <dbReference type="EMBL" id="MFC6316069.1"/>
    </source>
</evidence>
<dbReference type="PIRSF" id="PIRSF030050">
    <property type="entry name" value="UCP030050_HTH"/>
    <property type="match status" value="1"/>
</dbReference>
<dbReference type="SMART" id="SM00418">
    <property type="entry name" value="HTH_ARSR"/>
    <property type="match status" value="1"/>
</dbReference>
<dbReference type="PROSITE" id="PS50987">
    <property type="entry name" value="HTH_ARSR_2"/>
    <property type="match status" value="1"/>
</dbReference>
<dbReference type="SUPFAM" id="SSF46785">
    <property type="entry name" value="Winged helix' DNA-binding domain"/>
    <property type="match status" value="1"/>
</dbReference>
<dbReference type="PANTHER" id="PTHR43132:SF2">
    <property type="entry name" value="ARSENICAL RESISTANCE OPERON REPRESSOR ARSR-RELATED"/>
    <property type="match status" value="1"/>
</dbReference>
<dbReference type="Pfam" id="PF01022">
    <property type="entry name" value="HTH_5"/>
    <property type="match status" value="1"/>
</dbReference>
<keyword evidence="2" id="KW-0238">DNA-binding</keyword>
<keyword evidence="1" id="KW-0805">Transcription regulation</keyword>
<proteinExistence type="predicted"/>
<keyword evidence="6" id="KW-1185">Reference proteome</keyword>
<dbReference type="InterPro" id="IPR001845">
    <property type="entry name" value="HTH_ArsR_DNA-bd_dom"/>
</dbReference>
<organism evidence="5 6">
    <name type="scientific">Lapidilactobacillus achengensis</name>
    <dbReference type="NCBI Taxonomy" id="2486000"/>
    <lineage>
        <taxon>Bacteria</taxon>
        <taxon>Bacillati</taxon>
        <taxon>Bacillota</taxon>
        <taxon>Bacilli</taxon>
        <taxon>Lactobacillales</taxon>
        <taxon>Lactobacillaceae</taxon>
        <taxon>Lapidilactobacillus</taxon>
    </lineage>
</organism>
<protein>
    <submittedName>
        <fullName evidence="5">ArsR/SmtB family transcription factor</fullName>
    </submittedName>
</protein>
<dbReference type="InterPro" id="IPR011991">
    <property type="entry name" value="ArsR-like_HTH"/>
</dbReference>
<name>A0ABW1UQ10_9LACO</name>
<accession>A0ABW1UQ10</accession>
<reference evidence="6" key="1">
    <citation type="journal article" date="2019" name="Int. J. Syst. Evol. Microbiol.">
        <title>The Global Catalogue of Microorganisms (GCM) 10K type strain sequencing project: providing services to taxonomists for standard genome sequencing and annotation.</title>
        <authorList>
            <consortium name="The Broad Institute Genomics Platform"/>
            <consortium name="The Broad Institute Genome Sequencing Center for Infectious Disease"/>
            <person name="Wu L."/>
            <person name="Ma J."/>
        </authorList>
    </citation>
    <scope>NUCLEOTIDE SEQUENCE [LARGE SCALE GENOMIC DNA]</scope>
    <source>
        <strain evidence="6">CCM 8897</strain>
    </source>
</reference>
<evidence type="ECO:0000313" key="6">
    <source>
        <dbReference type="Proteomes" id="UP001596310"/>
    </source>
</evidence>
<dbReference type="InterPro" id="IPR016943">
    <property type="entry name" value="UCP030050_HTH"/>
</dbReference>
<dbReference type="InterPro" id="IPR036388">
    <property type="entry name" value="WH-like_DNA-bd_sf"/>
</dbReference>
<gene>
    <name evidence="5" type="ORF">ACFQHW_10890</name>
</gene>
<comment type="caution">
    <text evidence="5">The sequence shown here is derived from an EMBL/GenBank/DDBJ whole genome shotgun (WGS) entry which is preliminary data.</text>
</comment>
<keyword evidence="3" id="KW-0804">Transcription</keyword>
<dbReference type="InterPro" id="IPR051011">
    <property type="entry name" value="Metal_resp_trans_reg"/>
</dbReference>
<dbReference type="CDD" id="cd00090">
    <property type="entry name" value="HTH_ARSR"/>
    <property type="match status" value="1"/>
</dbReference>
<feature type="domain" description="HTH arsR-type" evidence="4">
    <location>
        <begin position="1"/>
        <end position="99"/>
    </location>
</feature>